<feature type="transmembrane region" description="Helical" evidence="2">
    <location>
        <begin position="194"/>
        <end position="214"/>
    </location>
</feature>
<feature type="compositionally biased region" description="Low complexity" evidence="1">
    <location>
        <begin position="248"/>
        <end position="267"/>
    </location>
</feature>
<evidence type="ECO:0000313" key="3">
    <source>
        <dbReference type="EMBL" id="WEA58047.1"/>
    </source>
</evidence>
<feature type="transmembrane region" description="Helical" evidence="2">
    <location>
        <begin position="66"/>
        <end position="87"/>
    </location>
</feature>
<dbReference type="Proteomes" id="UP001214131">
    <property type="component" value="Chromosome"/>
</dbReference>
<keyword evidence="2" id="KW-1133">Transmembrane helix</keyword>
<dbReference type="RefSeq" id="WP_115154498.1">
    <property type="nucleotide sequence ID" value="NZ_CAKMAM010000002.1"/>
</dbReference>
<protein>
    <recommendedName>
        <fullName evidence="5">Zinc ribbon domain-containing protein</fullName>
    </recommendedName>
</protein>
<proteinExistence type="predicted"/>
<feature type="transmembrane region" description="Helical" evidence="2">
    <location>
        <begin position="93"/>
        <end position="115"/>
    </location>
</feature>
<evidence type="ECO:0000256" key="1">
    <source>
        <dbReference type="SAM" id="MobiDB-lite"/>
    </source>
</evidence>
<dbReference type="EMBL" id="CP118739">
    <property type="protein sequence ID" value="WEA58047.1"/>
    <property type="molecule type" value="Genomic_DNA"/>
</dbReference>
<gene>
    <name evidence="3" type="ORF">PWB86_04075</name>
</gene>
<keyword evidence="2" id="KW-0472">Membrane</keyword>
<evidence type="ECO:0000256" key="2">
    <source>
        <dbReference type="SAM" id="Phobius"/>
    </source>
</evidence>
<organism evidence="3 4">
    <name type="scientific">Pediococcus pentosaceus</name>
    <dbReference type="NCBI Taxonomy" id="1255"/>
    <lineage>
        <taxon>Bacteria</taxon>
        <taxon>Bacillati</taxon>
        <taxon>Bacillota</taxon>
        <taxon>Bacilli</taxon>
        <taxon>Lactobacillales</taxon>
        <taxon>Lactobacillaceae</taxon>
        <taxon>Pediococcus</taxon>
    </lineage>
</organism>
<accession>A0ABD7X8U5</accession>
<reference evidence="3 4" key="1">
    <citation type="submission" date="2023-02" db="EMBL/GenBank/DDBJ databases">
        <title>Comparative genomics and fermentation flavor characterization of five lactic acid bacteria reveal flavor biosynthesis metabolic pathways in fermented muskmelon puree.</title>
        <authorList>
            <person name="Yuan L."/>
            <person name="Li M."/>
            <person name="Xu X."/>
            <person name="Lao F."/>
            <person name="Wu J."/>
        </authorList>
    </citation>
    <scope>NUCLEOTIDE SEQUENCE [LARGE SCALE GENOMIC DNA]</scope>
    <source>
        <strain evidence="3 4">Ca-4</strain>
    </source>
</reference>
<evidence type="ECO:0000313" key="4">
    <source>
        <dbReference type="Proteomes" id="UP001214131"/>
    </source>
</evidence>
<sequence length="379" mass="42888">MNNIKQYFNFSNKLKHSIVMEKKVDERVIDVKEIRVKKVNWLPFFFTFLYPIFTQKYRTKGFAKDIWTLFGLYVLLCIFEGVVGEYLLGIPAILGNDILILIQSILFGTMFTSWYRDRLIKNGYVIRQTNVTTNTLNGIVNNENIKPTSERNGTYCSSCGTWNSFSKDSKFCTNCGASINFTQAPMKEGKKGHWILYGFLGFLIVTLAASRFWMPLVTNWNQPYKTTSHTEKGLESNEEDSSEKSEDGVSTSSSESESSSYNESSSENIANDANEITNEFMKSTSFREGIASVAKNGNSAVKLQLLKDRKSDSYLFSADNKNKYFIEISAGDNTSGKYEMNADTGQVYPLEGGPYNIPAYTLGENFVIPYYKATKYGTD</sequence>
<name>A0ABD7X8U5_PEDPE</name>
<dbReference type="AlphaFoldDB" id="A0ABD7X8U5"/>
<evidence type="ECO:0008006" key="5">
    <source>
        <dbReference type="Google" id="ProtNLM"/>
    </source>
</evidence>
<keyword evidence="2" id="KW-0812">Transmembrane</keyword>
<feature type="region of interest" description="Disordered" evidence="1">
    <location>
        <begin position="224"/>
        <end position="269"/>
    </location>
</feature>